<dbReference type="AlphaFoldDB" id="E4S6I5"/>
<dbReference type="EMBL" id="CP002326">
    <property type="protein sequence ID" value="ADQ39743.1"/>
    <property type="molecule type" value="Genomic_DNA"/>
</dbReference>
<organism evidence="1 2">
    <name type="scientific">Caldicellulosiruptor acetigenus (strain ATCC 700853 / DSM 12137 / I77R1B)</name>
    <name type="common">Caldicellulosiruptor kristjanssonii</name>
    <dbReference type="NCBI Taxonomy" id="632335"/>
    <lineage>
        <taxon>Bacteria</taxon>
        <taxon>Bacillati</taxon>
        <taxon>Bacillota</taxon>
        <taxon>Bacillota incertae sedis</taxon>
        <taxon>Caldicellulosiruptorales</taxon>
        <taxon>Caldicellulosiruptoraceae</taxon>
        <taxon>Caldicellulosiruptor</taxon>
    </lineage>
</organism>
<proteinExistence type="predicted"/>
<reference key="1">
    <citation type="submission" date="2010-11" db="EMBL/GenBank/DDBJ databases">
        <title>Complete sequence of chromosome of Caldicellulosiruptor kristjanssonii 177R1B.</title>
        <authorList>
            <consortium name="US DOE Joint Genome Institute"/>
            <person name="Lucas S."/>
            <person name="Copeland A."/>
            <person name="Lapidus A."/>
            <person name="Cheng J.-F."/>
            <person name="Bruce D."/>
            <person name="Goodwin L."/>
            <person name="Pitluck S."/>
            <person name="Davenport K."/>
            <person name="Detter J.C."/>
            <person name="Han C."/>
            <person name="Tapia R."/>
            <person name="Land M."/>
            <person name="Hauser L."/>
            <person name="Jeffries C."/>
            <person name="Kyrpides N."/>
            <person name="Ivanova N."/>
            <person name="Mikhailova N."/>
            <person name="Blumer-Schuette S.E."/>
            <person name="Kelly R.M."/>
            <person name="Woyke T."/>
        </authorList>
    </citation>
    <scope>NUCLEOTIDE SEQUENCE</scope>
    <source>
        <strain>177R1B</strain>
    </source>
</reference>
<evidence type="ECO:0000313" key="1">
    <source>
        <dbReference type="EMBL" id="ADQ39743.1"/>
    </source>
</evidence>
<accession>E4S6I5</accession>
<name>E4S6I5_CALA7</name>
<keyword evidence="2" id="KW-1185">Reference proteome</keyword>
<dbReference type="HOGENOM" id="CLU_3096699_0_0_9"/>
<dbReference type="RefSeq" id="WP_013431592.1">
    <property type="nucleotide sequence ID" value="NC_014721.1"/>
</dbReference>
<reference evidence="1 2" key="2">
    <citation type="journal article" date="2011" name="J. Bacteriol.">
        <title>Complete genome sequences for the anaerobic, extremely thermophilic plant biomass-degrading bacteria Caldicellulosiruptor hydrothermalis, Caldicellulosiruptor kristjanssonii, Caldicellulosiruptor kronotskyensis, Caldicellulosiruptor owensenis, and Caldicellulosiruptor lactoaceticus.</title>
        <authorList>
            <person name="Blumer-Schuette S.E."/>
            <person name="Ozdemir I."/>
            <person name="Mistry D."/>
            <person name="Lucas S."/>
            <person name="Lapidus A."/>
            <person name="Cheng J.F."/>
            <person name="Goodwin L.A."/>
            <person name="Pitluck S."/>
            <person name="Land M.L."/>
            <person name="Hauser L.J."/>
            <person name="Woyke T."/>
            <person name="Mikhailova N."/>
            <person name="Pati A."/>
            <person name="Kyrpides N.C."/>
            <person name="Ivanova N."/>
            <person name="Detter J.C."/>
            <person name="Walston-Davenport K."/>
            <person name="Han S."/>
            <person name="Adams M.W."/>
            <person name="Kelly R.M."/>
        </authorList>
    </citation>
    <scope>NUCLEOTIDE SEQUENCE [LARGE SCALE GENOMIC DNA]</scope>
    <source>
        <strain evidence="2">ATCC 700853 / DSM 12137 / I77R1B</strain>
    </source>
</reference>
<protein>
    <submittedName>
        <fullName evidence="1">Uncharacterized protein</fullName>
    </submittedName>
</protein>
<sequence>MRVWTRREDVDKTLKTIAYYYDKLKVPNLQLIKNTKEILAKSNRKGLVQYF</sequence>
<gene>
    <name evidence="1" type="ordered locus">Calkr_0171</name>
</gene>
<evidence type="ECO:0000313" key="2">
    <source>
        <dbReference type="Proteomes" id="UP000009256"/>
    </source>
</evidence>
<dbReference type="Proteomes" id="UP000009256">
    <property type="component" value="Chromosome"/>
</dbReference>
<dbReference type="KEGG" id="cki:Calkr_0171"/>